<evidence type="ECO:0008006" key="3">
    <source>
        <dbReference type="Google" id="ProtNLM"/>
    </source>
</evidence>
<evidence type="ECO:0000313" key="2">
    <source>
        <dbReference type="Proteomes" id="UP000315215"/>
    </source>
</evidence>
<sequence length="104" mass="11799">MKKLILFILISTFLILSGCKEGEFIPVEAIITDVKSEDKLTIKVKEDGYDSYLKLINISKLSIDRKLKEGTEIRLWLSDRHDDVSVADEEKGAFPNKIEIISEG</sequence>
<evidence type="ECO:0000313" key="1">
    <source>
        <dbReference type="EMBL" id="QDP41528.1"/>
    </source>
</evidence>
<proteinExistence type="predicted"/>
<dbReference type="EMBL" id="CP041666">
    <property type="protein sequence ID" value="QDP41528.1"/>
    <property type="molecule type" value="Genomic_DNA"/>
</dbReference>
<name>A0A516KJG1_9BACI</name>
<dbReference type="RefSeq" id="WP_143896161.1">
    <property type="nucleotide sequence ID" value="NZ_CP041666.1"/>
</dbReference>
<reference evidence="1 2" key="1">
    <citation type="submission" date="2019-07" db="EMBL/GenBank/DDBJ databases">
        <authorList>
            <person name="Li J."/>
        </authorList>
    </citation>
    <scope>NUCLEOTIDE SEQUENCE [LARGE SCALE GENOMIC DNA]</scope>
    <source>
        <strain evidence="1 2">TKL69</strain>
    </source>
</reference>
<protein>
    <recommendedName>
        <fullName evidence="3">DUF3221 domain-containing protein</fullName>
    </recommendedName>
</protein>
<dbReference type="AlphaFoldDB" id="A0A516KJG1"/>
<gene>
    <name evidence="1" type="ORF">FN924_15915</name>
</gene>
<organism evidence="1 2">
    <name type="scientific">Radiobacillus deserti</name>
    <dbReference type="NCBI Taxonomy" id="2594883"/>
    <lineage>
        <taxon>Bacteria</taxon>
        <taxon>Bacillati</taxon>
        <taxon>Bacillota</taxon>
        <taxon>Bacilli</taxon>
        <taxon>Bacillales</taxon>
        <taxon>Bacillaceae</taxon>
        <taxon>Radiobacillus</taxon>
    </lineage>
</organism>
<dbReference type="PROSITE" id="PS51257">
    <property type="entry name" value="PROKAR_LIPOPROTEIN"/>
    <property type="match status" value="1"/>
</dbReference>
<dbReference type="KEGG" id="aqt:FN924_15915"/>
<dbReference type="Proteomes" id="UP000315215">
    <property type="component" value="Chromosome"/>
</dbReference>
<keyword evidence="2" id="KW-1185">Reference proteome</keyword>
<accession>A0A516KJG1</accession>